<dbReference type="KEGG" id="kra:Krad_4004"/>
<dbReference type="EMBL" id="CP000750">
    <property type="protein sequence ID" value="ABS05467.1"/>
    <property type="molecule type" value="Genomic_DNA"/>
</dbReference>
<feature type="region of interest" description="Disordered" evidence="1">
    <location>
        <begin position="1"/>
        <end position="30"/>
    </location>
</feature>
<reference evidence="4" key="1">
    <citation type="journal article" date="2008" name="PLoS ONE">
        <title>Survival in nuclear waste, extreme resistance, and potential applications gleaned from the genome sequence of Kineococcus radiotolerans SRS30216.</title>
        <authorList>
            <person name="Bagwell C.E."/>
            <person name="Bhat S."/>
            <person name="Hawkins G.M."/>
            <person name="Smith B.W."/>
            <person name="Biswas T."/>
            <person name="Hoover T.R."/>
            <person name="Saunders E."/>
            <person name="Han C.S."/>
            <person name="Tsodikov O.V."/>
            <person name="Shimkets L.J."/>
        </authorList>
    </citation>
    <scope>NUCLEOTIDE SEQUENCE [LARGE SCALE GENOMIC DNA]</scope>
    <source>
        <strain evidence="4">ATCC BAA-149 / DSM 14245 / SRS30216</strain>
    </source>
</reference>
<organism evidence="3 4">
    <name type="scientific">Kineococcus radiotolerans (strain ATCC BAA-149 / DSM 14245 / SRS30216)</name>
    <dbReference type="NCBI Taxonomy" id="266940"/>
    <lineage>
        <taxon>Bacteria</taxon>
        <taxon>Bacillati</taxon>
        <taxon>Actinomycetota</taxon>
        <taxon>Actinomycetes</taxon>
        <taxon>Kineosporiales</taxon>
        <taxon>Kineosporiaceae</taxon>
        <taxon>Kineococcus</taxon>
    </lineage>
</organism>
<evidence type="ECO:0000313" key="4">
    <source>
        <dbReference type="Proteomes" id="UP000001116"/>
    </source>
</evidence>
<evidence type="ECO:0000256" key="2">
    <source>
        <dbReference type="SAM" id="Phobius"/>
    </source>
</evidence>
<dbReference type="eggNOG" id="COG3209">
    <property type="taxonomic scope" value="Bacteria"/>
</dbReference>
<name>A6WF78_KINRD</name>
<feature type="transmembrane region" description="Helical" evidence="2">
    <location>
        <begin position="263"/>
        <end position="288"/>
    </location>
</feature>
<dbReference type="OrthoDB" id="4336761at2"/>
<keyword evidence="2" id="KW-1133">Transmembrane helix</keyword>
<proteinExistence type="predicted"/>
<protein>
    <submittedName>
        <fullName evidence="3">Uncharacterized protein</fullName>
    </submittedName>
</protein>
<keyword evidence="2" id="KW-0472">Membrane</keyword>
<keyword evidence="4" id="KW-1185">Reference proteome</keyword>
<dbReference type="AlphaFoldDB" id="A6WF78"/>
<evidence type="ECO:0000313" key="3">
    <source>
        <dbReference type="EMBL" id="ABS05467.1"/>
    </source>
</evidence>
<sequence>MLLGAGGGARPADWQPLAGEDPVPGRSADLGDVARRWRGVAEELERQAGEVRRLARGTDAAGRTVEALGEGAGDLATRLTGAVGRYRATAGALDDYVPHLQDAQRRSLDALHAARDAQARHDAAAAVLAANGTPAPAPAPVPGDPAATATAAHAHAGREADRAARAGAARRDAGAASADLAAARAHLAAAVADRDAAAERAARAIAAACAGDPLRDSRFDRFQQWAHENARWIEKASDWASTIGAIVALAALAVGWIPVVGQALAAALGIVALLATGFALVGHTLLALSGDGSWTAVAVDVVGLATFGIGKLAAPAAKAAAAALGEADTAVLATRAAQAALRARAGVEGVADVAARGLDPAATALSMASGGMRGATRAATRDALGTSGNAVDRIRAATRAAWRSEDTHGAAATAFADARAALAKPFTEFPDVLGGARAMKDEARGVFDGQKWKDAYTAVKAMPPGDVGSAVTRGLTDAVAQARTLTGVADAAKVVGTTTAAKMAAAVAADAYTSYEGIAQPLNELHLPHVWLPTAQSTSQAVLEKVAGERR</sequence>
<dbReference type="Proteomes" id="UP000001116">
    <property type="component" value="Chromosome"/>
</dbReference>
<feature type="transmembrane region" description="Helical" evidence="2">
    <location>
        <begin position="239"/>
        <end position="257"/>
    </location>
</feature>
<dbReference type="RefSeq" id="WP_012086246.1">
    <property type="nucleotide sequence ID" value="NC_009664.2"/>
</dbReference>
<dbReference type="HOGENOM" id="CLU_494155_0_0_11"/>
<accession>A6WF78</accession>
<feature type="region of interest" description="Disordered" evidence="1">
    <location>
        <begin position="134"/>
        <end position="168"/>
    </location>
</feature>
<dbReference type="STRING" id="266940.Krad_4004"/>
<gene>
    <name evidence="3" type="ordered locus">Krad_4004</name>
</gene>
<feature type="compositionally biased region" description="Low complexity" evidence="1">
    <location>
        <begin position="144"/>
        <end position="154"/>
    </location>
</feature>
<evidence type="ECO:0000256" key="1">
    <source>
        <dbReference type="SAM" id="MobiDB-lite"/>
    </source>
</evidence>
<feature type="compositionally biased region" description="Basic and acidic residues" evidence="1">
    <location>
        <begin position="156"/>
        <end position="168"/>
    </location>
</feature>
<keyword evidence="2" id="KW-0812">Transmembrane</keyword>